<dbReference type="PANTHER" id="PTHR16305:SF35">
    <property type="entry name" value="TRANSCRIPTIONAL ACTIVATOR DOMAIN"/>
    <property type="match status" value="1"/>
</dbReference>
<dbReference type="GO" id="GO:0004016">
    <property type="term" value="F:adenylate cyclase activity"/>
    <property type="evidence" value="ECO:0007669"/>
    <property type="project" value="TreeGrafter"/>
</dbReference>
<dbReference type="SUPFAM" id="SSF52540">
    <property type="entry name" value="P-loop containing nucleoside triphosphate hydrolases"/>
    <property type="match status" value="1"/>
</dbReference>
<dbReference type="InterPro" id="IPR036388">
    <property type="entry name" value="WH-like_DNA-bd_sf"/>
</dbReference>
<keyword evidence="2" id="KW-0067">ATP-binding</keyword>
<dbReference type="GO" id="GO:0005737">
    <property type="term" value="C:cytoplasm"/>
    <property type="evidence" value="ECO:0007669"/>
    <property type="project" value="TreeGrafter"/>
</dbReference>
<proteinExistence type="predicted"/>
<evidence type="ECO:0000259" key="3">
    <source>
        <dbReference type="PROSITE" id="PS50043"/>
    </source>
</evidence>
<dbReference type="AlphaFoldDB" id="A0A2T0LZL1"/>
<protein>
    <submittedName>
        <fullName evidence="4">AAA ATPase-like protein</fullName>
    </submittedName>
</protein>
<accession>A0A2T0LZL1</accession>
<dbReference type="PRINTS" id="PR00038">
    <property type="entry name" value="HTHLUXR"/>
</dbReference>
<dbReference type="InterPro" id="IPR016032">
    <property type="entry name" value="Sig_transdc_resp-reg_C-effctor"/>
</dbReference>
<feature type="domain" description="HTH luxR-type" evidence="3">
    <location>
        <begin position="836"/>
        <end position="898"/>
    </location>
</feature>
<dbReference type="InterPro" id="IPR027417">
    <property type="entry name" value="P-loop_NTPase"/>
</dbReference>
<evidence type="ECO:0000313" key="5">
    <source>
        <dbReference type="Proteomes" id="UP000238362"/>
    </source>
</evidence>
<evidence type="ECO:0000256" key="2">
    <source>
        <dbReference type="ARBA" id="ARBA00022840"/>
    </source>
</evidence>
<dbReference type="GO" id="GO:0003677">
    <property type="term" value="F:DNA binding"/>
    <property type="evidence" value="ECO:0007669"/>
    <property type="project" value="InterPro"/>
</dbReference>
<dbReference type="Pfam" id="PF13191">
    <property type="entry name" value="AAA_16"/>
    <property type="match status" value="1"/>
</dbReference>
<sequence>MLAAAVEAARAGTGGALVVLGQPGTGKTALLGEAVRALGGFRVLRVRGTAPEAELPLAGLHQLVRPLTGFLSRLPAPQRAALDRVLGLGGTGDADPLTLHAAVLRLLTVSSAAKPVVCTVDAAEDLDPASLAALAFAARRAAPARVAVLFAADRSGLGGRTGLLAGLPDVRLGPLDDETAARLLTDRLGTGVPPDVRESMLELACGNPLALAELARAVTTDQLCDRAAPPTALPADSELVRTVRRRLAALSRDARLAVLLAVVDDRLCPELAARAADHAGAAPDALGEAEAAGLLALSPDAVTLPADLVPGAVRAAAARAELRAAHELLAAVATDDYRRTWHRAALATAADPGLAAELDRLAVRARRVRGYREAAAASERAAALSPDGDGRALRLVSAAADHWIGGSPRRARTLLRGAAPLAHDGLAGLACLLDGEIELRRGHPSVAAIGLLNTARRFADTHRDVAISTLMLAGEANMVAGDDARYCAMAGDAARLRDAADEPATRLVLDHFAAMSATLSGRHWAAADPLRRVVRLAGETADPSAQILASQAAYTLGEAPAARDLAQRAVAFARARGNPARVPWALIYASISALLTDQHAAALHSSLEGLRLAESLGQPNCVIDHLTILGMHAALQGDGATAKLRLNAAAAGLAERGLGRPSAFADWAAACADLADDRPADALDRFRRMATSGTSRFSAVRVMAVPHFVEAAVRCGRRDQARRALATYERWANSTGGDARRALAHRCHALLATDERTAAEHFGEAMELHRSAGAVYDLASTQLLYARRLRRERGVRQARELLREAVRIFTDLDAGHRAGRARQELRACGHPVHDGSPVPSGELTPQQEKIAALVAAGATNREVAEQLFISHRTVDHHLRNIFTKLGIRSRVELARRYR</sequence>
<dbReference type="EMBL" id="PVNH01000003">
    <property type="protein sequence ID" value="PRX49539.1"/>
    <property type="molecule type" value="Genomic_DNA"/>
</dbReference>
<dbReference type="PROSITE" id="PS00622">
    <property type="entry name" value="HTH_LUXR_1"/>
    <property type="match status" value="1"/>
</dbReference>
<evidence type="ECO:0000313" key="4">
    <source>
        <dbReference type="EMBL" id="PRX49539.1"/>
    </source>
</evidence>
<dbReference type="PROSITE" id="PS50043">
    <property type="entry name" value="HTH_LUXR_2"/>
    <property type="match status" value="1"/>
</dbReference>
<keyword evidence="1" id="KW-0547">Nucleotide-binding</keyword>
<comment type="caution">
    <text evidence="4">The sequence shown here is derived from an EMBL/GenBank/DDBJ whole genome shotgun (WGS) entry which is preliminary data.</text>
</comment>
<dbReference type="Gene3D" id="1.10.10.10">
    <property type="entry name" value="Winged helix-like DNA-binding domain superfamily/Winged helix DNA-binding domain"/>
    <property type="match status" value="1"/>
</dbReference>
<dbReference type="SUPFAM" id="SSF46894">
    <property type="entry name" value="C-terminal effector domain of the bipartite response regulators"/>
    <property type="match status" value="1"/>
</dbReference>
<dbReference type="GO" id="GO:0005524">
    <property type="term" value="F:ATP binding"/>
    <property type="evidence" value="ECO:0007669"/>
    <property type="project" value="UniProtKB-KW"/>
</dbReference>
<dbReference type="SMART" id="SM00421">
    <property type="entry name" value="HTH_LUXR"/>
    <property type="match status" value="1"/>
</dbReference>
<dbReference type="GO" id="GO:0006355">
    <property type="term" value="P:regulation of DNA-templated transcription"/>
    <property type="evidence" value="ECO:0007669"/>
    <property type="project" value="InterPro"/>
</dbReference>
<dbReference type="CDD" id="cd06170">
    <property type="entry name" value="LuxR_C_like"/>
    <property type="match status" value="1"/>
</dbReference>
<evidence type="ECO:0000256" key="1">
    <source>
        <dbReference type="ARBA" id="ARBA00022741"/>
    </source>
</evidence>
<name>A0A2T0LZL1_9PSEU</name>
<dbReference type="PANTHER" id="PTHR16305">
    <property type="entry name" value="TESTICULAR SOLUBLE ADENYLYL CYCLASE"/>
    <property type="match status" value="1"/>
</dbReference>
<organism evidence="4 5">
    <name type="scientific">Prauserella shujinwangii</name>
    <dbReference type="NCBI Taxonomy" id="1453103"/>
    <lineage>
        <taxon>Bacteria</taxon>
        <taxon>Bacillati</taxon>
        <taxon>Actinomycetota</taxon>
        <taxon>Actinomycetes</taxon>
        <taxon>Pseudonocardiales</taxon>
        <taxon>Pseudonocardiaceae</taxon>
        <taxon>Prauserella</taxon>
    </lineage>
</organism>
<keyword evidence="5" id="KW-1185">Reference proteome</keyword>
<dbReference type="InterPro" id="IPR000792">
    <property type="entry name" value="Tscrpt_reg_LuxR_C"/>
</dbReference>
<dbReference type="Proteomes" id="UP000238362">
    <property type="component" value="Unassembled WGS sequence"/>
</dbReference>
<reference evidence="4 5" key="1">
    <citation type="submission" date="2018-03" db="EMBL/GenBank/DDBJ databases">
        <title>Genomic Encyclopedia of Type Strains, Phase III (KMG-III): the genomes of soil and plant-associated and newly described type strains.</title>
        <authorList>
            <person name="Whitman W."/>
        </authorList>
    </citation>
    <scope>NUCLEOTIDE SEQUENCE [LARGE SCALE GENOMIC DNA]</scope>
    <source>
        <strain evidence="4 5">CGMCC 4.7125</strain>
    </source>
</reference>
<gene>
    <name evidence="4" type="ORF">B0I33_103576</name>
</gene>
<dbReference type="InterPro" id="IPR041664">
    <property type="entry name" value="AAA_16"/>
</dbReference>
<dbReference type="Pfam" id="PF00196">
    <property type="entry name" value="GerE"/>
    <property type="match status" value="1"/>
</dbReference>